<feature type="compositionally biased region" description="Basic and acidic residues" evidence="3">
    <location>
        <begin position="536"/>
        <end position="568"/>
    </location>
</feature>
<dbReference type="EMBL" id="SHOA02000012">
    <property type="protein sequence ID" value="TDH72117.1"/>
    <property type="molecule type" value="Genomic_DNA"/>
</dbReference>
<feature type="compositionally biased region" description="Basic residues" evidence="3">
    <location>
        <begin position="496"/>
        <end position="513"/>
    </location>
</feature>
<protein>
    <recommendedName>
        <fullName evidence="9">U2 snRNP-associated SURP motif-containing protein</fullName>
    </recommendedName>
</protein>
<dbReference type="InterPro" id="IPR035967">
    <property type="entry name" value="SWAP/Surp_sf"/>
</dbReference>
<feature type="compositionally biased region" description="Basic residues" evidence="3">
    <location>
        <begin position="525"/>
        <end position="535"/>
    </location>
</feature>
<feature type="domain" description="SURP motif" evidence="5">
    <location>
        <begin position="340"/>
        <end position="383"/>
    </location>
</feature>
<dbReference type="SMART" id="SM00582">
    <property type="entry name" value="RPR"/>
    <property type="match status" value="1"/>
</dbReference>
<dbReference type="Gene3D" id="1.10.10.790">
    <property type="entry name" value="Surp module"/>
    <property type="match status" value="1"/>
</dbReference>
<dbReference type="RefSeq" id="XP_067821616.1">
    <property type="nucleotide sequence ID" value="XM_067959346.1"/>
</dbReference>
<dbReference type="InterPro" id="IPR035979">
    <property type="entry name" value="RBD_domain_sf"/>
</dbReference>
<feature type="compositionally biased region" description="Basic residues" evidence="3">
    <location>
        <begin position="451"/>
        <end position="464"/>
    </location>
</feature>
<dbReference type="Pfam" id="PF01805">
    <property type="entry name" value="Surp"/>
    <property type="match status" value="1"/>
</dbReference>
<evidence type="ECO:0000256" key="1">
    <source>
        <dbReference type="ARBA" id="ARBA00022884"/>
    </source>
</evidence>
<dbReference type="Pfam" id="PF00076">
    <property type="entry name" value="RRM_1"/>
    <property type="match status" value="1"/>
</dbReference>
<organism evidence="7 8">
    <name type="scientific">Bremia lactucae</name>
    <name type="common">Lettuce downy mildew</name>
    <dbReference type="NCBI Taxonomy" id="4779"/>
    <lineage>
        <taxon>Eukaryota</taxon>
        <taxon>Sar</taxon>
        <taxon>Stramenopiles</taxon>
        <taxon>Oomycota</taxon>
        <taxon>Peronosporomycetes</taxon>
        <taxon>Peronosporales</taxon>
        <taxon>Peronosporaceae</taxon>
        <taxon>Bremia</taxon>
    </lineage>
</organism>
<sequence length="943" mass="106408">MTPTDVSRVEEDGAPTAAAQSNLPWGMETTEMQPSSLTKLTDDKLARFVLGHQQKTKFQKDREDREAKKRQADEEAAKIYTTFVASFDNEEETKGKTFVRGGTDATPNMHESSRQSGDVYRLRRPDQAASGAFAPSKKVSEMDKMLQEIKQKDAEQKDQVQVLHQPKKRRAIDDFLEEMKERGPAPVSMDTIALTKGSFDTGDPETTNLYVGNLAPTVTEEVLKAEFGRYGEVYSIKIMWPRSEEERARKRNCGFVSFYKRRDADDARINLDDKQLEGQPMIVGWGKAVKIPSRAISSMTSNMSSLPAMPTSILPSLRANPAGKDAIVVEIPNDSEVRRLVDRLAEYVATDGLQFENAVRIHEGHNQLYRFLLEPQSAVGLYYRWRVYSFAMGDDAFSWRESPFQMTLEGPIWQPPKMPSRVSRSYRQDSPLRLLKRSGRLDRSPSSSPRPTHRRNRSYHRSRSKSPSLKKSSRRSGSRHRSRSCSVSSRDDSSSRRSRRRTPSRRRRSRSRQSRSWSSDDSSSRKRGRHTRSHPIKYDQRLGDNRREGTRADVRIGDRQRNADEGDKLLTGQQIARARDMERGRERNRLPRDDYDKFKTLLKELTLERESIKMTMGFALDKSEAAVDLVNIVFESFKESSSSGLALISLLYVTSDILHNSSAAVKNASLFRTTFQERLPEIMDILRVAHKNIAGRMSANAMKEKVTNVLTAWENWSLFPPAVLVGLHATFLRKLEENEYIVMHDLNFTGIGESDLERLRKTCRQAGIVATGDAKSLVARLQWLKEFTSPTAQIASGPVLATNSSLPYASTNKIVPQAVSETHSKRAEVNDFQEKRTIKGSLVDEDLDGEPVDEKNSMEESNALDEELGGEAIDGDLLKRNDSLKNDFNGELLDGEDLDGVPMDEKDLDGVPMDGENLDGEDLDGVPMDEEDLDGAPLDGEPI</sequence>
<feature type="domain" description="RRM" evidence="4">
    <location>
        <begin position="207"/>
        <end position="288"/>
    </location>
</feature>
<dbReference type="AlphaFoldDB" id="A0A976NY56"/>
<feature type="region of interest" description="Disordered" evidence="3">
    <location>
        <begin position="1"/>
        <end position="35"/>
    </location>
</feature>
<evidence type="ECO:0000259" key="6">
    <source>
        <dbReference type="PROSITE" id="PS51391"/>
    </source>
</evidence>
<name>A0A976NY56_BRELC</name>
<dbReference type="InterPro" id="IPR008942">
    <property type="entry name" value="ENTH_VHS"/>
</dbReference>
<dbReference type="SMART" id="SM00360">
    <property type="entry name" value="RRM"/>
    <property type="match status" value="1"/>
</dbReference>
<dbReference type="InterPro" id="IPR000504">
    <property type="entry name" value="RRM_dom"/>
</dbReference>
<evidence type="ECO:0000259" key="5">
    <source>
        <dbReference type="PROSITE" id="PS50128"/>
    </source>
</evidence>
<feature type="region of interest" description="Disordered" evidence="3">
    <location>
        <begin position="410"/>
        <end position="568"/>
    </location>
</feature>
<dbReference type="SUPFAM" id="SSF54928">
    <property type="entry name" value="RNA-binding domain, RBD"/>
    <property type="match status" value="1"/>
</dbReference>
<feature type="domain" description="CID" evidence="6">
    <location>
        <begin position="590"/>
        <end position="735"/>
    </location>
</feature>
<evidence type="ECO:0000313" key="8">
    <source>
        <dbReference type="Proteomes" id="UP000294530"/>
    </source>
</evidence>
<reference evidence="7 8" key="1">
    <citation type="journal article" date="2021" name="Genome Biol.">
        <title>AFLAP: assembly-free linkage analysis pipeline using k-mers from genome sequencing data.</title>
        <authorList>
            <person name="Fletcher K."/>
            <person name="Zhang L."/>
            <person name="Gil J."/>
            <person name="Han R."/>
            <person name="Cavanaugh K."/>
            <person name="Michelmore R."/>
        </authorList>
    </citation>
    <scope>NUCLEOTIDE SEQUENCE [LARGE SCALE GENOMIC DNA]</scope>
    <source>
        <strain evidence="7 8">SF5</strain>
    </source>
</reference>
<feature type="region of interest" description="Disordered" evidence="3">
    <location>
        <begin position="51"/>
        <end position="73"/>
    </location>
</feature>
<feature type="region of interest" description="Disordered" evidence="3">
    <location>
        <begin position="890"/>
        <end position="943"/>
    </location>
</feature>
<dbReference type="CDD" id="cd12223">
    <property type="entry name" value="RRM_SR140"/>
    <property type="match status" value="1"/>
</dbReference>
<evidence type="ECO:0008006" key="9">
    <source>
        <dbReference type="Google" id="ProtNLM"/>
    </source>
</evidence>
<dbReference type="PROSITE" id="PS50102">
    <property type="entry name" value="RRM"/>
    <property type="match status" value="1"/>
</dbReference>
<dbReference type="PROSITE" id="PS51391">
    <property type="entry name" value="CID"/>
    <property type="match status" value="1"/>
</dbReference>
<dbReference type="GO" id="GO:0005634">
    <property type="term" value="C:nucleus"/>
    <property type="evidence" value="ECO:0007669"/>
    <property type="project" value="TreeGrafter"/>
</dbReference>
<accession>A0A976NY56</accession>
<dbReference type="InterPro" id="IPR000061">
    <property type="entry name" value="Surp"/>
</dbReference>
<dbReference type="Gene3D" id="1.25.40.90">
    <property type="match status" value="1"/>
</dbReference>
<feature type="region of interest" description="Disordered" evidence="3">
    <location>
        <begin position="840"/>
        <end position="875"/>
    </location>
</feature>
<dbReference type="Proteomes" id="UP000294530">
    <property type="component" value="Unassembled WGS sequence"/>
</dbReference>
<feature type="compositionally biased region" description="Polar residues" evidence="3">
    <location>
        <begin position="105"/>
        <end position="116"/>
    </location>
</feature>
<comment type="caution">
    <text evidence="7">The sequence shown here is derived from an EMBL/GenBank/DDBJ whole genome shotgun (WGS) entry which is preliminary data.</text>
</comment>
<keyword evidence="8" id="KW-1185">Reference proteome</keyword>
<feature type="compositionally biased region" description="Basic and acidic residues" evidence="3">
    <location>
        <begin position="58"/>
        <end position="73"/>
    </location>
</feature>
<dbReference type="OrthoDB" id="204949at2759"/>
<dbReference type="Gene3D" id="3.30.70.330">
    <property type="match status" value="1"/>
</dbReference>
<gene>
    <name evidence="7" type="ORF">CCR75_001242</name>
</gene>
<evidence type="ECO:0000256" key="2">
    <source>
        <dbReference type="PROSITE-ProRule" id="PRU00176"/>
    </source>
</evidence>
<keyword evidence="1 2" id="KW-0694">RNA-binding</keyword>
<dbReference type="PANTHER" id="PTHR23140:SF0">
    <property type="entry name" value="U2 SNRNP-ASSOCIATED SURP MOTIF-CONTAINING PROTEIN"/>
    <property type="match status" value="1"/>
</dbReference>
<dbReference type="InterPro" id="IPR051485">
    <property type="entry name" value="SR-CTD_assoc_factor"/>
</dbReference>
<dbReference type="PROSITE" id="PS50128">
    <property type="entry name" value="SURP"/>
    <property type="match status" value="1"/>
</dbReference>
<dbReference type="GO" id="GO:0003723">
    <property type="term" value="F:RNA binding"/>
    <property type="evidence" value="ECO:0007669"/>
    <property type="project" value="UniProtKB-UniRule"/>
</dbReference>
<dbReference type="SMART" id="SM00648">
    <property type="entry name" value="SWAP"/>
    <property type="match status" value="1"/>
</dbReference>
<dbReference type="KEGG" id="blac:94345017"/>
<dbReference type="GO" id="GO:0006396">
    <property type="term" value="P:RNA processing"/>
    <property type="evidence" value="ECO:0007669"/>
    <property type="project" value="InterPro"/>
</dbReference>
<evidence type="ECO:0000259" key="4">
    <source>
        <dbReference type="PROSITE" id="PS50102"/>
    </source>
</evidence>
<dbReference type="PANTHER" id="PTHR23140">
    <property type="entry name" value="RNA PROCESSING PROTEIN LD23810P"/>
    <property type="match status" value="1"/>
</dbReference>
<feature type="compositionally biased region" description="Basic residues" evidence="3">
    <location>
        <begin position="471"/>
        <end position="483"/>
    </location>
</feature>
<dbReference type="InterPro" id="IPR012677">
    <property type="entry name" value="Nucleotide-bd_a/b_plait_sf"/>
</dbReference>
<dbReference type="InterPro" id="IPR006569">
    <property type="entry name" value="CID_dom"/>
</dbReference>
<dbReference type="Pfam" id="PF04818">
    <property type="entry name" value="CID"/>
    <property type="match status" value="1"/>
</dbReference>
<feature type="compositionally biased region" description="Acidic residues" evidence="3">
    <location>
        <begin position="916"/>
        <end position="934"/>
    </location>
</feature>
<evidence type="ECO:0000256" key="3">
    <source>
        <dbReference type="SAM" id="MobiDB-lite"/>
    </source>
</evidence>
<dbReference type="SUPFAM" id="SSF109905">
    <property type="entry name" value="Surp module (SWAP domain)"/>
    <property type="match status" value="1"/>
</dbReference>
<dbReference type="InterPro" id="IPR035009">
    <property type="entry name" value="SR140_RRM"/>
</dbReference>
<proteinExistence type="predicted"/>
<evidence type="ECO:0000313" key="7">
    <source>
        <dbReference type="EMBL" id="TDH72117.1"/>
    </source>
</evidence>
<dbReference type="GeneID" id="94345017"/>
<feature type="region of interest" description="Disordered" evidence="3">
    <location>
        <begin position="98"/>
        <end position="120"/>
    </location>
</feature>